<reference evidence="2" key="1">
    <citation type="journal article" date="2022" name="Int. J. Mol. Sci.">
        <title>Draft Genome of Tanacetum Coccineum: Genomic Comparison of Closely Related Tanacetum-Family Plants.</title>
        <authorList>
            <person name="Yamashiro T."/>
            <person name="Shiraishi A."/>
            <person name="Nakayama K."/>
            <person name="Satake H."/>
        </authorList>
    </citation>
    <scope>NUCLEOTIDE SEQUENCE</scope>
</reference>
<feature type="compositionally biased region" description="Polar residues" evidence="1">
    <location>
        <begin position="73"/>
        <end position="86"/>
    </location>
</feature>
<feature type="region of interest" description="Disordered" evidence="1">
    <location>
        <begin position="174"/>
        <end position="194"/>
    </location>
</feature>
<organism evidence="2 3">
    <name type="scientific">Tanacetum coccineum</name>
    <dbReference type="NCBI Taxonomy" id="301880"/>
    <lineage>
        <taxon>Eukaryota</taxon>
        <taxon>Viridiplantae</taxon>
        <taxon>Streptophyta</taxon>
        <taxon>Embryophyta</taxon>
        <taxon>Tracheophyta</taxon>
        <taxon>Spermatophyta</taxon>
        <taxon>Magnoliopsida</taxon>
        <taxon>eudicotyledons</taxon>
        <taxon>Gunneridae</taxon>
        <taxon>Pentapetalae</taxon>
        <taxon>asterids</taxon>
        <taxon>campanulids</taxon>
        <taxon>Asterales</taxon>
        <taxon>Asteraceae</taxon>
        <taxon>Asteroideae</taxon>
        <taxon>Anthemideae</taxon>
        <taxon>Anthemidinae</taxon>
        <taxon>Tanacetum</taxon>
    </lineage>
</organism>
<feature type="region of interest" description="Disordered" evidence="1">
    <location>
        <begin position="1"/>
        <end position="26"/>
    </location>
</feature>
<feature type="compositionally biased region" description="Acidic residues" evidence="1">
    <location>
        <begin position="47"/>
        <end position="60"/>
    </location>
</feature>
<sequence>MSFPSAHTVPKTTIPIDRAQDPPLITSFHDDPYVLVRQAYTPIATDTEFEPFEDPIETEETQQLSPRAAPLSPNYTLASPNYTPDTPHSDEESKPIEASETRIASPSDSTSPLSPDQPLTQTSPTPTPSRAFYYHRTTRMAVRTQPTLSPGLLARLTKAMALSPLSFCKRYRPSYETPTPSSSPPGLSPALPPRKIYRGTSELIADIESEDLEDESIDSESEETAYKDRQQAIPVKGITTDEPLGLGYGTDRRCALELAEDIARNTFEAGQSSRTTPSVRCISTYTSRGYGSDISELYDRLAAVRGKIHSQSFRVGSMEQGQEQDTITFGALWRPVLAFEAWAGETDAQRAALW</sequence>
<dbReference type="EMBL" id="BQNB010014813">
    <property type="protein sequence ID" value="GJT32692.1"/>
    <property type="molecule type" value="Genomic_DNA"/>
</dbReference>
<gene>
    <name evidence="2" type="ORF">Tco_0923111</name>
</gene>
<comment type="caution">
    <text evidence="2">The sequence shown here is derived from an EMBL/GenBank/DDBJ whole genome shotgun (WGS) entry which is preliminary data.</text>
</comment>
<proteinExistence type="predicted"/>
<protein>
    <submittedName>
        <fullName evidence="2">Uncharacterized protein</fullName>
    </submittedName>
</protein>
<keyword evidence="3" id="KW-1185">Reference proteome</keyword>
<evidence type="ECO:0000256" key="1">
    <source>
        <dbReference type="SAM" id="MobiDB-lite"/>
    </source>
</evidence>
<feature type="region of interest" description="Disordered" evidence="1">
    <location>
        <begin position="45"/>
        <end position="130"/>
    </location>
</feature>
<name>A0ABQ5D1L1_9ASTR</name>
<feature type="compositionally biased region" description="Basic and acidic residues" evidence="1">
    <location>
        <begin position="87"/>
        <end position="100"/>
    </location>
</feature>
<evidence type="ECO:0000313" key="2">
    <source>
        <dbReference type="EMBL" id="GJT32692.1"/>
    </source>
</evidence>
<feature type="compositionally biased region" description="Low complexity" evidence="1">
    <location>
        <begin position="105"/>
        <end position="124"/>
    </location>
</feature>
<evidence type="ECO:0000313" key="3">
    <source>
        <dbReference type="Proteomes" id="UP001151760"/>
    </source>
</evidence>
<feature type="compositionally biased region" description="Pro residues" evidence="1">
    <location>
        <begin position="181"/>
        <end position="192"/>
    </location>
</feature>
<dbReference type="Proteomes" id="UP001151760">
    <property type="component" value="Unassembled WGS sequence"/>
</dbReference>
<accession>A0ABQ5D1L1</accession>
<reference evidence="2" key="2">
    <citation type="submission" date="2022-01" db="EMBL/GenBank/DDBJ databases">
        <authorList>
            <person name="Yamashiro T."/>
            <person name="Shiraishi A."/>
            <person name="Satake H."/>
            <person name="Nakayama K."/>
        </authorList>
    </citation>
    <scope>NUCLEOTIDE SEQUENCE</scope>
</reference>